<accession>A0A9W6ZIV6</accession>
<dbReference type="GO" id="GO:0051016">
    <property type="term" value="P:barbed-end actin filament capping"/>
    <property type="evidence" value="ECO:0007669"/>
    <property type="project" value="TreeGrafter"/>
</dbReference>
<evidence type="ECO:0000256" key="3">
    <source>
        <dbReference type="ARBA" id="ARBA00022737"/>
    </source>
</evidence>
<comment type="caution">
    <text evidence="6">The sequence shown here is derived from an EMBL/GenBank/DDBJ whole genome shotgun (WGS) entry which is preliminary data.</text>
</comment>
<dbReference type="CDD" id="cd11288">
    <property type="entry name" value="gelsolin_S5_like"/>
    <property type="match status" value="1"/>
</dbReference>
<dbReference type="PROSITE" id="PS51089">
    <property type="entry name" value="HP"/>
    <property type="match status" value="1"/>
</dbReference>
<evidence type="ECO:0000256" key="4">
    <source>
        <dbReference type="ARBA" id="ARBA00023203"/>
    </source>
</evidence>
<keyword evidence="3" id="KW-0677">Repeat</keyword>
<dbReference type="GO" id="GO:0015629">
    <property type="term" value="C:actin cytoskeleton"/>
    <property type="evidence" value="ECO:0007669"/>
    <property type="project" value="TreeGrafter"/>
</dbReference>
<evidence type="ECO:0000313" key="6">
    <source>
        <dbReference type="EMBL" id="GMH51090.1"/>
    </source>
</evidence>
<dbReference type="GO" id="GO:0005546">
    <property type="term" value="F:phosphatidylinositol-4,5-bisphosphate binding"/>
    <property type="evidence" value="ECO:0007669"/>
    <property type="project" value="TreeGrafter"/>
</dbReference>
<keyword evidence="2" id="KW-0117">Actin capping</keyword>
<dbReference type="InterPro" id="IPR007123">
    <property type="entry name" value="Gelsolin-like_dom"/>
</dbReference>
<dbReference type="InterPro" id="IPR029006">
    <property type="entry name" value="ADF-H/Gelsolin-like_dom_sf"/>
</dbReference>
<evidence type="ECO:0000256" key="2">
    <source>
        <dbReference type="ARBA" id="ARBA00022467"/>
    </source>
</evidence>
<protein>
    <recommendedName>
        <fullName evidence="5">HP domain-containing protein</fullName>
    </recommendedName>
</protein>
<dbReference type="Gene3D" id="3.40.20.10">
    <property type="entry name" value="Severin"/>
    <property type="match status" value="6"/>
</dbReference>
<evidence type="ECO:0000259" key="5">
    <source>
        <dbReference type="PROSITE" id="PS51089"/>
    </source>
</evidence>
<dbReference type="InterPro" id="IPR007122">
    <property type="entry name" value="Villin/Gelsolin"/>
</dbReference>
<dbReference type="AlphaFoldDB" id="A0A9W6ZIV6"/>
<dbReference type="CDD" id="cd11293">
    <property type="entry name" value="gelsolin_S4_like"/>
    <property type="match status" value="1"/>
</dbReference>
<dbReference type="FunFam" id="3.40.20.10:FF:000005">
    <property type="entry name" value="Gelsolin"/>
    <property type="match status" value="1"/>
</dbReference>
<dbReference type="GO" id="GO:0005737">
    <property type="term" value="C:cytoplasm"/>
    <property type="evidence" value="ECO:0007669"/>
    <property type="project" value="TreeGrafter"/>
</dbReference>
<dbReference type="CDD" id="cd11290">
    <property type="entry name" value="gelsolin_S1_like"/>
    <property type="match status" value="1"/>
</dbReference>
<dbReference type="GO" id="GO:0008154">
    <property type="term" value="P:actin polymerization or depolymerization"/>
    <property type="evidence" value="ECO:0007669"/>
    <property type="project" value="TreeGrafter"/>
</dbReference>
<dbReference type="SUPFAM" id="SSF55753">
    <property type="entry name" value="Actin depolymerizing proteins"/>
    <property type="match status" value="6"/>
</dbReference>
<evidence type="ECO:0000256" key="1">
    <source>
        <dbReference type="ARBA" id="ARBA00008418"/>
    </source>
</evidence>
<sequence length="822" mass="90373">MSGFADAAFAGSGQAPGLELWRIEKKEVVKQEKANGKFYKGDSYILLSTVQGTGGLSWNIHFWLGSESSQDEIGICAYKTVELDEGLGGGPVQYREVEGSESPMFLSYFKSTGVEYLPGGVDSGFTHVDRDAYETRLLHIKGKRTVRCKSVPVAGSSLNTGDCFILDMGKELYLYNGADANKHEKAKAVQILHQIRDDERGGGASVTIINEEPDCAAFWDALGGKIEVTVTGEDDVKSERSAEGATKLFKISDASGEMKTELVQEGKLDRSNLSTEDTFLVDTGDALVVWVGKGSTKEEKKEGMMRAQAYITENSRPHSTAVTRITEGAETTMFKNLFGQWEPPMKFDFSTPISSSVAGSVEQKDLDMKALHERKTAAEQPVDDGSGTIKVWRVEDFKKVEVEGSTVGQFFGGDSYVILYTYKKNDVEEYIIYFWQGRDSTQDEKGASALLAKELDDELGDRPVQVRVVQGKEPAHFRSMFKGNMIVRAGGKASGFKNKDDGDSYDVDGTELYHVKGTSSENTYAVQIPEKATELNSGDVFVLLTPGKTTVWQGSGANDAEKDTAGTIAEILKVGEITVVEEGGEADDFWEALGGKDEYPKMRPGEPEPAEPRLFQCSNATGSFSVDEIVNFAQEDLIDDDCMLLDCFSSVFLWIGHNANKDEKAKAIETAQQYVLTSNDGRDEDTPIMVVKAGAEPNLFSQHFLGWDDDYFKKNQFLDPYAANLDALKSSQQEREEEAPIVITARTSTADVGEAVLGNVKEGTTFSYEDLKGGKATGIDNTKKEMYLSDADFRTVFGMDRDTFDGMAKWKQQAEKKKHGLF</sequence>
<gene>
    <name evidence="6" type="ORF">TrST_g8588</name>
</gene>
<dbReference type="PANTHER" id="PTHR11977">
    <property type="entry name" value="VILLIN"/>
    <property type="match status" value="1"/>
</dbReference>
<dbReference type="Pfam" id="PF02209">
    <property type="entry name" value="VHP"/>
    <property type="match status" value="1"/>
</dbReference>
<dbReference type="CDD" id="cd11291">
    <property type="entry name" value="gelsolin_S6_like"/>
    <property type="match status" value="1"/>
</dbReference>
<name>A0A9W6ZIV6_9STRA</name>
<dbReference type="Proteomes" id="UP001165085">
    <property type="component" value="Unassembled WGS sequence"/>
</dbReference>
<dbReference type="SMART" id="SM00153">
    <property type="entry name" value="VHP"/>
    <property type="match status" value="1"/>
</dbReference>
<organism evidence="6 7">
    <name type="scientific">Triparma strigata</name>
    <dbReference type="NCBI Taxonomy" id="1606541"/>
    <lineage>
        <taxon>Eukaryota</taxon>
        <taxon>Sar</taxon>
        <taxon>Stramenopiles</taxon>
        <taxon>Ochrophyta</taxon>
        <taxon>Bolidophyceae</taxon>
        <taxon>Parmales</taxon>
        <taxon>Triparmaceae</taxon>
        <taxon>Triparma</taxon>
    </lineage>
</organism>
<dbReference type="CDD" id="cd11292">
    <property type="entry name" value="gelsolin_S3_like"/>
    <property type="match status" value="1"/>
</dbReference>
<dbReference type="PRINTS" id="PR00597">
    <property type="entry name" value="GELSOLIN"/>
</dbReference>
<dbReference type="CDD" id="cd11289">
    <property type="entry name" value="gelsolin_S2_like"/>
    <property type="match status" value="1"/>
</dbReference>
<dbReference type="Gene3D" id="1.10.950.10">
    <property type="entry name" value="Villin headpiece domain"/>
    <property type="match status" value="1"/>
</dbReference>
<comment type="similarity">
    <text evidence="1">Belongs to the villin/gelsolin family.</text>
</comment>
<dbReference type="Pfam" id="PF00626">
    <property type="entry name" value="Gelsolin"/>
    <property type="match status" value="5"/>
</dbReference>
<feature type="domain" description="HP" evidence="5">
    <location>
        <begin position="760"/>
        <end position="822"/>
    </location>
</feature>
<dbReference type="PANTHER" id="PTHR11977:SF123">
    <property type="entry name" value="GELSOLIN"/>
    <property type="match status" value="1"/>
</dbReference>
<dbReference type="EMBL" id="BRXY01000001">
    <property type="protein sequence ID" value="GMH51090.1"/>
    <property type="molecule type" value="Genomic_DNA"/>
</dbReference>
<dbReference type="GO" id="GO:0051014">
    <property type="term" value="P:actin filament severing"/>
    <property type="evidence" value="ECO:0007669"/>
    <property type="project" value="TreeGrafter"/>
</dbReference>
<dbReference type="SUPFAM" id="SSF47050">
    <property type="entry name" value="VHP, Villin headpiece domain"/>
    <property type="match status" value="1"/>
</dbReference>
<proteinExistence type="inferred from homology"/>
<dbReference type="InterPro" id="IPR003128">
    <property type="entry name" value="Villin_headpiece"/>
</dbReference>
<keyword evidence="4" id="KW-0009">Actin-binding</keyword>
<evidence type="ECO:0000313" key="7">
    <source>
        <dbReference type="Proteomes" id="UP001165085"/>
    </source>
</evidence>
<dbReference type="GO" id="GO:0051015">
    <property type="term" value="F:actin filament binding"/>
    <property type="evidence" value="ECO:0007669"/>
    <property type="project" value="InterPro"/>
</dbReference>
<dbReference type="OrthoDB" id="6375767at2759"/>
<reference evidence="7" key="1">
    <citation type="journal article" date="2023" name="Commun. Biol.">
        <title>Genome analysis of Parmales, the sister group of diatoms, reveals the evolutionary specialization of diatoms from phago-mixotrophs to photoautotrophs.</title>
        <authorList>
            <person name="Ban H."/>
            <person name="Sato S."/>
            <person name="Yoshikawa S."/>
            <person name="Yamada K."/>
            <person name="Nakamura Y."/>
            <person name="Ichinomiya M."/>
            <person name="Sato N."/>
            <person name="Blanc-Mathieu R."/>
            <person name="Endo H."/>
            <person name="Kuwata A."/>
            <person name="Ogata H."/>
        </authorList>
    </citation>
    <scope>NUCLEOTIDE SEQUENCE [LARGE SCALE GENOMIC DNA]</scope>
    <source>
        <strain evidence="7">NIES 3701</strain>
    </source>
</reference>
<keyword evidence="7" id="KW-1185">Reference proteome</keyword>
<dbReference type="FunFam" id="3.40.20.10:FF:000001">
    <property type="entry name" value="Gelsolin"/>
    <property type="match status" value="1"/>
</dbReference>
<dbReference type="SMART" id="SM00262">
    <property type="entry name" value="GEL"/>
    <property type="match status" value="6"/>
</dbReference>
<dbReference type="InterPro" id="IPR036886">
    <property type="entry name" value="Villin_headpiece_dom_sf"/>
</dbReference>